<accession>A0A2J6TVZ2</accession>
<sequence>MSPYLDELLLARAGIHRPLGGLHGSPFNNRYIHGLDRCATSFDHPYTQHHVCQCEQLLKIGHLVQDSCDCLDCPYSNAYPFDDYLYSGYGRGVRRSFAFGDGHLGLSGGRGALYPRWGIGGLGEGMGRVGGFGGFRGPGMRGHGMPGRGRYLRN</sequence>
<dbReference type="GeneID" id="36596853"/>
<proteinExistence type="predicted"/>
<dbReference type="Proteomes" id="UP000235371">
    <property type="component" value="Unassembled WGS sequence"/>
</dbReference>
<evidence type="ECO:0000313" key="1">
    <source>
        <dbReference type="EMBL" id="PMD67196.1"/>
    </source>
</evidence>
<organism evidence="1 2">
    <name type="scientific">Hyaloscypha bicolor E</name>
    <dbReference type="NCBI Taxonomy" id="1095630"/>
    <lineage>
        <taxon>Eukaryota</taxon>
        <taxon>Fungi</taxon>
        <taxon>Dikarya</taxon>
        <taxon>Ascomycota</taxon>
        <taxon>Pezizomycotina</taxon>
        <taxon>Leotiomycetes</taxon>
        <taxon>Helotiales</taxon>
        <taxon>Hyaloscyphaceae</taxon>
        <taxon>Hyaloscypha</taxon>
        <taxon>Hyaloscypha bicolor</taxon>
    </lineage>
</organism>
<gene>
    <name evidence="1" type="ORF">K444DRAFT_8846</name>
</gene>
<protein>
    <submittedName>
        <fullName evidence="1">Uncharacterized protein</fullName>
    </submittedName>
</protein>
<name>A0A2J6TVZ2_9HELO</name>
<dbReference type="InParanoid" id="A0A2J6TVZ2"/>
<keyword evidence="2" id="KW-1185">Reference proteome</keyword>
<reference evidence="1 2" key="1">
    <citation type="submission" date="2016-04" db="EMBL/GenBank/DDBJ databases">
        <title>A degradative enzymes factory behind the ericoid mycorrhizal symbiosis.</title>
        <authorList>
            <consortium name="DOE Joint Genome Institute"/>
            <person name="Martino E."/>
            <person name="Morin E."/>
            <person name="Grelet G."/>
            <person name="Kuo A."/>
            <person name="Kohler A."/>
            <person name="Daghino S."/>
            <person name="Barry K."/>
            <person name="Choi C."/>
            <person name="Cichocki N."/>
            <person name="Clum A."/>
            <person name="Copeland A."/>
            <person name="Hainaut M."/>
            <person name="Haridas S."/>
            <person name="Labutti K."/>
            <person name="Lindquist E."/>
            <person name="Lipzen A."/>
            <person name="Khouja H.-R."/>
            <person name="Murat C."/>
            <person name="Ohm R."/>
            <person name="Olson A."/>
            <person name="Spatafora J."/>
            <person name="Veneault-Fourrey C."/>
            <person name="Henrissat B."/>
            <person name="Grigoriev I."/>
            <person name="Martin F."/>
            <person name="Perotto S."/>
        </authorList>
    </citation>
    <scope>NUCLEOTIDE SEQUENCE [LARGE SCALE GENOMIC DNA]</scope>
    <source>
        <strain evidence="1 2">E</strain>
    </source>
</reference>
<dbReference type="AlphaFoldDB" id="A0A2J6TVZ2"/>
<evidence type="ECO:0000313" key="2">
    <source>
        <dbReference type="Proteomes" id="UP000235371"/>
    </source>
</evidence>
<dbReference type="RefSeq" id="XP_024744100.1">
    <property type="nucleotide sequence ID" value="XM_024888777.1"/>
</dbReference>
<dbReference type="EMBL" id="KZ613740">
    <property type="protein sequence ID" value="PMD67196.1"/>
    <property type="molecule type" value="Genomic_DNA"/>
</dbReference>